<organism evidence="1 2">
    <name type="scientific">Dreissena polymorpha</name>
    <name type="common">Zebra mussel</name>
    <name type="synonym">Mytilus polymorpha</name>
    <dbReference type="NCBI Taxonomy" id="45954"/>
    <lineage>
        <taxon>Eukaryota</taxon>
        <taxon>Metazoa</taxon>
        <taxon>Spiralia</taxon>
        <taxon>Lophotrochozoa</taxon>
        <taxon>Mollusca</taxon>
        <taxon>Bivalvia</taxon>
        <taxon>Autobranchia</taxon>
        <taxon>Heteroconchia</taxon>
        <taxon>Euheterodonta</taxon>
        <taxon>Imparidentia</taxon>
        <taxon>Neoheterodontei</taxon>
        <taxon>Myida</taxon>
        <taxon>Dreissenoidea</taxon>
        <taxon>Dreissenidae</taxon>
        <taxon>Dreissena</taxon>
    </lineage>
</organism>
<name>A0A9D4JN28_DREPO</name>
<gene>
    <name evidence="1" type="ORF">DPMN_119857</name>
</gene>
<comment type="caution">
    <text evidence="1">The sequence shown here is derived from an EMBL/GenBank/DDBJ whole genome shotgun (WGS) entry which is preliminary data.</text>
</comment>
<keyword evidence="2" id="KW-1185">Reference proteome</keyword>
<dbReference type="AlphaFoldDB" id="A0A9D4JN28"/>
<evidence type="ECO:0000313" key="1">
    <source>
        <dbReference type="EMBL" id="KAH3818256.1"/>
    </source>
</evidence>
<protein>
    <submittedName>
        <fullName evidence="1">Uncharacterized protein</fullName>
    </submittedName>
</protein>
<evidence type="ECO:0000313" key="2">
    <source>
        <dbReference type="Proteomes" id="UP000828390"/>
    </source>
</evidence>
<reference evidence="1" key="1">
    <citation type="journal article" date="2019" name="bioRxiv">
        <title>The Genome of the Zebra Mussel, Dreissena polymorpha: A Resource for Invasive Species Research.</title>
        <authorList>
            <person name="McCartney M.A."/>
            <person name="Auch B."/>
            <person name="Kono T."/>
            <person name="Mallez S."/>
            <person name="Zhang Y."/>
            <person name="Obille A."/>
            <person name="Becker A."/>
            <person name="Abrahante J.E."/>
            <person name="Garbe J."/>
            <person name="Badalamenti J.P."/>
            <person name="Herman A."/>
            <person name="Mangelson H."/>
            <person name="Liachko I."/>
            <person name="Sullivan S."/>
            <person name="Sone E.D."/>
            <person name="Koren S."/>
            <person name="Silverstein K.A.T."/>
            <person name="Beckman K.B."/>
            <person name="Gohl D.M."/>
        </authorList>
    </citation>
    <scope>NUCLEOTIDE SEQUENCE</scope>
    <source>
        <strain evidence="1">Duluth1</strain>
        <tissue evidence="1">Whole animal</tissue>
    </source>
</reference>
<dbReference type="Proteomes" id="UP000828390">
    <property type="component" value="Unassembled WGS sequence"/>
</dbReference>
<reference evidence="1" key="2">
    <citation type="submission" date="2020-11" db="EMBL/GenBank/DDBJ databases">
        <authorList>
            <person name="McCartney M.A."/>
            <person name="Auch B."/>
            <person name="Kono T."/>
            <person name="Mallez S."/>
            <person name="Becker A."/>
            <person name="Gohl D.M."/>
            <person name="Silverstein K.A.T."/>
            <person name="Koren S."/>
            <person name="Bechman K.B."/>
            <person name="Herman A."/>
            <person name="Abrahante J.E."/>
            <person name="Garbe J."/>
        </authorList>
    </citation>
    <scope>NUCLEOTIDE SEQUENCE</scope>
    <source>
        <strain evidence="1">Duluth1</strain>
        <tissue evidence="1">Whole animal</tissue>
    </source>
</reference>
<accession>A0A9D4JN28</accession>
<proteinExistence type="predicted"/>
<sequence length="81" mass="9479">MRIHAVTVFVERDLPPALTLKSIQGFTRKSGNTVYAFVERTVLCGFTMEIGQQLQRVWKELITRSQLKIHLMFHIGERLHR</sequence>
<dbReference type="EMBL" id="JAIWYP010000005">
    <property type="protein sequence ID" value="KAH3818256.1"/>
    <property type="molecule type" value="Genomic_DNA"/>
</dbReference>